<feature type="compositionally biased region" description="Polar residues" evidence="1">
    <location>
        <begin position="88"/>
        <end position="97"/>
    </location>
</feature>
<sequence length="97" mass="10051">MNWYKVSKDGMHYTFQLSDEDVESGRYPGAKLVEPAKPKQTAAQKRAAKAAAAKTADAAKAGDEDKGADSASADDAAKDDAPADAGQDESTTGEGDD</sequence>
<evidence type="ECO:0000313" key="2">
    <source>
        <dbReference type="EMBL" id="QDH85050.1"/>
    </source>
</evidence>
<proteinExistence type="predicted"/>
<dbReference type="GeneID" id="63911619"/>
<dbReference type="Proteomes" id="UP000318136">
    <property type="component" value="Segment"/>
</dbReference>
<organism evidence="2 3">
    <name type="scientific">Gordonia phage Dardanus</name>
    <dbReference type="NCBI Taxonomy" id="2588489"/>
    <lineage>
        <taxon>Viruses</taxon>
        <taxon>Duplodnaviria</taxon>
        <taxon>Heunggongvirae</taxon>
        <taxon>Uroviricota</taxon>
        <taxon>Caudoviricetes</taxon>
        <taxon>Ruthgordonvirinae</taxon>
        <taxon>Dardanusvirus</taxon>
        <taxon>Dardanusvirus dardanus</taxon>
    </lineage>
</organism>
<accession>A0A514CX23</accession>
<feature type="compositionally biased region" description="Low complexity" evidence="1">
    <location>
        <begin position="38"/>
        <end position="59"/>
    </location>
</feature>
<evidence type="ECO:0000256" key="1">
    <source>
        <dbReference type="SAM" id="MobiDB-lite"/>
    </source>
</evidence>
<evidence type="ECO:0000313" key="3">
    <source>
        <dbReference type="Proteomes" id="UP000318136"/>
    </source>
</evidence>
<dbReference type="EMBL" id="MN010758">
    <property type="protein sequence ID" value="QDH85050.1"/>
    <property type="molecule type" value="Genomic_DNA"/>
</dbReference>
<gene>
    <name evidence="2" type="primary">13</name>
    <name evidence="2" type="ORF">SEA_DARDANUS_13</name>
</gene>
<dbReference type="RefSeq" id="YP_010050881.1">
    <property type="nucleotide sequence ID" value="NC_054435.1"/>
</dbReference>
<protein>
    <submittedName>
        <fullName evidence="2">Uncharacterized protein</fullName>
    </submittedName>
</protein>
<feature type="region of interest" description="Disordered" evidence="1">
    <location>
        <begin position="31"/>
        <end position="97"/>
    </location>
</feature>
<dbReference type="KEGG" id="vg:63911619"/>
<name>A0A514CX23_9CAUD</name>
<keyword evidence="3" id="KW-1185">Reference proteome</keyword>
<reference evidence="2 3" key="1">
    <citation type="submission" date="2019-05" db="EMBL/GenBank/DDBJ databases">
        <authorList>
            <person name="Bordelon H.A."/>
            <person name="Brister E.M."/>
            <person name="Bryans A.M."/>
            <person name="Calk A.E."/>
            <person name="Capers C."/>
            <person name="Corrent J.M."/>
            <person name="Delphin C.N."/>
            <person name="Erbelding G.W."/>
            <person name="Gottschalck B.A."/>
            <person name="Hale B.T."/>
            <person name="Jones N.T."/>
            <person name="Mire A.R."/>
            <person name="Perkins A.R."/>
            <person name="Quackenbush R.D."/>
            <person name="Rogers C.S."/>
            <person name="Stewart N.C."/>
            <person name="Threeton H.N."/>
            <person name="Wiggins Z.F."/>
            <person name="Hancock A.M."/>
            <person name="Gissendanner C.R."/>
            <person name="Findley A.M."/>
            <person name="Wills S.J."/>
            <person name="Clifford K.A."/>
            <person name="Elmore F.L."/>
            <person name="Knight M.S."/>
            <person name="Le K."/>
            <person name="Lobaina D."/>
            <person name="Nougues D."/>
            <person name="Salama A."/>
            <person name="Stoeber S.D."/>
            <person name="Sweeney K.J."/>
            <person name="Truong T.G."/>
            <person name="Alvaro L.E."/>
            <person name="Isern S."/>
            <person name="Michael S.F."/>
            <person name="Monti D.L."/>
            <person name="Garlena R.A."/>
            <person name="Russell D.A."/>
            <person name="Pope W.H."/>
            <person name="Jacobs-Sera D."/>
            <person name="Hatfull G.F."/>
        </authorList>
    </citation>
    <scope>NUCLEOTIDE SEQUENCE [LARGE SCALE GENOMIC DNA]</scope>
</reference>